<keyword evidence="4" id="KW-1185">Reference proteome</keyword>
<keyword evidence="1" id="KW-0472">Membrane</keyword>
<dbReference type="InterPro" id="IPR052734">
    <property type="entry name" value="Nod_factor_acetyltransferase"/>
</dbReference>
<sequence>MVNNSSKYLLIQGRDKGIECLRGIAIIFMVAGHVIGSDQTNGLKVDDGSWLRYFYYLFEYLRMPLFTVISGFVYAMKPLSLGRERTFLERKVARLLVPFFFAATFFCVFQAITPGTNAHLSIDEFWKPFVLPYGQFWFVQGMFIVFIIITYIEHNAMMNSIVSWLVIFLFSIVLFLSDIISLPFFSLDRVPFLLVFFLLGLGLRRFYDQLFYNKEFLFGVSAIFFLSFIFQQYIYFEGNWDDALIVKTLTVIVGISGAITLIRMRFNNKSLAWLGGYSYEIFLYHPFGTAGGRISLKLLGVESINIYFVTSLFLGLSLPIVFRLLCNRIPFLTKLLFGERLKKKKSLPKNDASWQTVPVQ</sequence>
<evidence type="ECO:0000259" key="2">
    <source>
        <dbReference type="Pfam" id="PF01757"/>
    </source>
</evidence>
<dbReference type="Pfam" id="PF01757">
    <property type="entry name" value="Acyl_transf_3"/>
    <property type="match status" value="1"/>
</dbReference>
<feature type="transmembrane region" description="Helical" evidence="1">
    <location>
        <begin position="274"/>
        <end position="294"/>
    </location>
</feature>
<keyword evidence="1" id="KW-0812">Transmembrane</keyword>
<keyword evidence="3" id="KW-0808">Transferase</keyword>
<feature type="transmembrane region" description="Helical" evidence="1">
    <location>
        <begin position="242"/>
        <end position="262"/>
    </location>
</feature>
<dbReference type="EMBL" id="JBHUPA010000039">
    <property type="protein sequence ID" value="MFD2965602.1"/>
    <property type="molecule type" value="Genomic_DNA"/>
</dbReference>
<gene>
    <name evidence="3" type="ORF">ACFS6J_27630</name>
</gene>
<evidence type="ECO:0000313" key="4">
    <source>
        <dbReference type="Proteomes" id="UP001597560"/>
    </source>
</evidence>
<feature type="transmembrane region" description="Helical" evidence="1">
    <location>
        <begin position="216"/>
        <end position="236"/>
    </location>
</feature>
<protein>
    <submittedName>
        <fullName evidence="3">Acyltransferase family protein</fullName>
    </submittedName>
</protein>
<reference evidence="4" key="1">
    <citation type="journal article" date="2019" name="Int. J. Syst. Evol. Microbiol.">
        <title>The Global Catalogue of Microorganisms (GCM) 10K type strain sequencing project: providing services to taxonomists for standard genome sequencing and annotation.</title>
        <authorList>
            <consortium name="The Broad Institute Genomics Platform"/>
            <consortium name="The Broad Institute Genome Sequencing Center for Infectious Disease"/>
            <person name="Wu L."/>
            <person name="Ma J."/>
        </authorList>
    </citation>
    <scope>NUCLEOTIDE SEQUENCE [LARGE SCALE GENOMIC DNA]</scope>
    <source>
        <strain evidence="4">KCTC 23098</strain>
    </source>
</reference>
<feature type="transmembrane region" description="Helical" evidence="1">
    <location>
        <begin position="164"/>
        <end position="184"/>
    </location>
</feature>
<feature type="transmembrane region" description="Helical" evidence="1">
    <location>
        <begin position="20"/>
        <end position="36"/>
    </location>
</feature>
<feature type="transmembrane region" description="Helical" evidence="1">
    <location>
        <begin position="56"/>
        <end position="75"/>
    </location>
</feature>
<dbReference type="InterPro" id="IPR002656">
    <property type="entry name" value="Acyl_transf_3_dom"/>
</dbReference>
<proteinExistence type="predicted"/>
<feature type="transmembrane region" description="Helical" evidence="1">
    <location>
        <begin position="95"/>
        <end position="113"/>
    </location>
</feature>
<accession>A0ABW6B873</accession>
<feature type="transmembrane region" description="Helical" evidence="1">
    <location>
        <begin position="190"/>
        <end position="207"/>
    </location>
</feature>
<keyword evidence="3" id="KW-0012">Acyltransferase</keyword>
<comment type="caution">
    <text evidence="3">The sequence shown here is derived from an EMBL/GenBank/DDBJ whole genome shotgun (WGS) entry which is preliminary data.</text>
</comment>
<evidence type="ECO:0000256" key="1">
    <source>
        <dbReference type="SAM" id="Phobius"/>
    </source>
</evidence>
<dbReference type="PANTHER" id="PTHR37312:SF1">
    <property type="entry name" value="MEMBRANE-BOUND ACYLTRANSFERASE YKRP-RELATED"/>
    <property type="match status" value="1"/>
</dbReference>
<organism evidence="3 4">
    <name type="scientific">Olivibacter jilunii</name>
    <dbReference type="NCBI Taxonomy" id="985016"/>
    <lineage>
        <taxon>Bacteria</taxon>
        <taxon>Pseudomonadati</taxon>
        <taxon>Bacteroidota</taxon>
        <taxon>Sphingobacteriia</taxon>
        <taxon>Sphingobacteriales</taxon>
        <taxon>Sphingobacteriaceae</taxon>
        <taxon>Olivibacter</taxon>
    </lineage>
</organism>
<dbReference type="GO" id="GO:0016746">
    <property type="term" value="F:acyltransferase activity"/>
    <property type="evidence" value="ECO:0007669"/>
    <property type="project" value="UniProtKB-KW"/>
</dbReference>
<feature type="domain" description="Acyltransferase 3" evidence="2">
    <location>
        <begin position="16"/>
        <end position="321"/>
    </location>
</feature>
<dbReference type="RefSeq" id="WP_377613522.1">
    <property type="nucleotide sequence ID" value="NZ_JBHUPA010000039.1"/>
</dbReference>
<dbReference type="Proteomes" id="UP001597560">
    <property type="component" value="Unassembled WGS sequence"/>
</dbReference>
<dbReference type="PANTHER" id="PTHR37312">
    <property type="entry name" value="MEMBRANE-BOUND ACYLTRANSFERASE YKRP-RELATED"/>
    <property type="match status" value="1"/>
</dbReference>
<feature type="transmembrane region" description="Helical" evidence="1">
    <location>
        <begin position="133"/>
        <end position="152"/>
    </location>
</feature>
<evidence type="ECO:0000313" key="3">
    <source>
        <dbReference type="EMBL" id="MFD2965602.1"/>
    </source>
</evidence>
<keyword evidence="1" id="KW-1133">Transmembrane helix</keyword>
<name>A0ABW6B873_9SPHI</name>
<feature type="transmembrane region" description="Helical" evidence="1">
    <location>
        <begin position="306"/>
        <end position="326"/>
    </location>
</feature>